<reference evidence="1 2" key="1">
    <citation type="journal article" date="2015" name="Nature">
        <title>rRNA introns, odd ribosomes, and small enigmatic genomes across a large radiation of phyla.</title>
        <authorList>
            <person name="Brown C.T."/>
            <person name="Hug L.A."/>
            <person name="Thomas B.C."/>
            <person name="Sharon I."/>
            <person name="Castelle C.J."/>
            <person name="Singh A."/>
            <person name="Wilkins M.J."/>
            <person name="Williams K.H."/>
            <person name="Banfield J.F."/>
        </authorList>
    </citation>
    <scope>NUCLEOTIDE SEQUENCE [LARGE SCALE GENOMIC DNA]</scope>
</reference>
<dbReference type="AlphaFoldDB" id="A0A0G1U9V1"/>
<dbReference type="EMBL" id="LCPF01000005">
    <property type="protein sequence ID" value="KKU90951.1"/>
    <property type="molecule type" value="Genomic_DNA"/>
</dbReference>
<organism evidence="1 2">
    <name type="scientific">Candidatus Jorgensenbacteria bacterium GW2011_GWA1_48_11</name>
    <dbReference type="NCBI Taxonomy" id="1618660"/>
    <lineage>
        <taxon>Bacteria</taxon>
        <taxon>Candidatus Joergenseniibacteriota</taxon>
    </lineage>
</organism>
<name>A0A0G1U9V1_9BACT</name>
<evidence type="ECO:0000313" key="1">
    <source>
        <dbReference type="EMBL" id="KKU90951.1"/>
    </source>
</evidence>
<evidence type="ECO:0000313" key="2">
    <source>
        <dbReference type="Proteomes" id="UP000034956"/>
    </source>
</evidence>
<sequence>MRNEIKKCFQCRQDFRVETDDFAFYDKFGVPAPKMCPLCRAQRRLMFRNERVFYKRKCDLCGKEHISMYSPNKPYTVYCHDCWFSDKWNPVDCGRDYDPEKSFFGQFEDLWKEIPKLSLIYVRSVNSEYVNISADNKNCYMIVESSNNENCTHCYWIQECKDLIDVSFSHKTELSYESDDCYGSYRLFYSKGCENCNDGYFLLDCRGCSDCIGCVNLRQKKYCIWNEQKTKAEYEKFLAEAGLDTYNGVQEMGKKFREFIAVQPRKFAEIVMAPGCSGNYINNAKSCRYCFHCYDAENSKYGVHIWRNAKDCVDCDTAGRGAEMIYNSMNCGIDTANYICSSTCWTCTFMSYSFYCFDSNNCFGSIGLRNKNRCILNKQYDKDSYDRLKNRIIEDMKKRGEYGEFFPADVSTFGYNESAAIEQFPLIKDEAADKGYKWEDYPRGTYGKETVSWDKIPDSIKDIGDLDVPGQVFSCLNCKKNYLIIPNEFDFYKKLEIPLPRFCPDCRHSRRFTARGPNRLWKSNCRCGGEAAEGGGYRNTVKHFHGSRHCSNEFETPYSSDRKEIVYCEQCYQSEVA</sequence>
<accession>A0A0G1U9V1</accession>
<gene>
    <name evidence="1" type="ORF">UY23_C0005G0047</name>
</gene>
<protein>
    <recommendedName>
        <fullName evidence="3">Zinc-binding domain-containing protein</fullName>
    </recommendedName>
</protein>
<dbReference type="InterPro" id="IPR036280">
    <property type="entry name" value="Multihaem_cyt_sf"/>
</dbReference>
<dbReference type="SUPFAM" id="SSF48695">
    <property type="entry name" value="Multiheme cytochromes"/>
    <property type="match status" value="1"/>
</dbReference>
<dbReference type="Proteomes" id="UP000034956">
    <property type="component" value="Unassembled WGS sequence"/>
</dbReference>
<comment type="caution">
    <text evidence="1">The sequence shown here is derived from an EMBL/GenBank/DDBJ whole genome shotgun (WGS) entry which is preliminary data.</text>
</comment>
<evidence type="ECO:0008006" key="3">
    <source>
        <dbReference type="Google" id="ProtNLM"/>
    </source>
</evidence>
<proteinExistence type="predicted"/>